<accession>A0A811RKS7</accession>
<evidence type="ECO:0000313" key="3">
    <source>
        <dbReference type="Proteomes" id="UP000604825"/>
    </source>
</evidence>
<name>A0A811RKS7_9POAL</name>
<feature type="signal peptide" evidence="1">
    <location>
        <begin position="1"/>
        <end position="20"/>
    </location>
</feature>
<gene>
    <name evidence="2" type="ORF">NCGR_LOCUS53856</name>
</gene>
<dbReference type="InterPro" id="IPR036758">
    <property type="entry name" value="At5g01610-like"/>
</dbReference>
<evidence type="ECO:0000256" key="1">
    <source>
        <dbReference type="SAM" id="SignalP"/>
    </source>
</evidence>
<dbReference type="SUPFAM" id="SSF141562">
    <property type="entry name" value="At5g01610-like"/>
    <property type="match status" value="1"/>
</dbReference>
<feature type="chain" id="PRO_5032920168" description="Secreted protein" evidence="1">
    <location>
        <begin position="21"/>
        <end position="69"/>
    </location>
</feature>
<proteinExistence type="predicted"/>
<reference evidence="2" key="1">
    <citation type="submission" date="2020-10" db="EMBL/GenBank/DDBJ databases">
        <authorList>
            <person name="Han B."/>
            <person name="Lu T."/>
            <person name="Zhao Q."/>
            <person name="Huang X."/>
            <person name="Zhao Y."/>
        </authorList>
    </citation>
    <scope>NUCLEOTIDE SEQUENCE</scope>
</reference>
<evidence type="ECO:0008006" key="4">
    <source>
        <dbReference type="Google" id="ProtNLM"/>
    </source>
</evidence>
<keyword evidence="1" id="KW-0732">Signal</keyword>
<dbReference type="EMBL" id="CAJGYO010000015">
    <property type="protein sequence ID" value="CAD6270564.1"/>
    <property type="molecule type" value="Genomic_DNA"/>
</dbReference>
<dbReference type="OrthoDB" id="744548at2759"/>
<organism evidence="2 3">
    <name type="scientific">Miscanthus lutarioriparius</name>
    <dbReference type="NCBI Taxonomy" id="422564"/>
    <lineage>
        <taxon>Eukaryota</taxon>
        <taxon>Viridiplantae</taxon>
        <taxon>Streptophyta</taxon>
        <taxon>Embryophyta</taxon>
        <taxon>Tracheophyta</taxon>
        <taxon>Spermatophyta</taxon>
        <taxon>Magnoliopsida</taxon>
        <taxon>Liliopsida</taxon>
        <taxon>Poales</taxon>
        <taxon>Poaceae</taxon>
        <taxon>PACMAD clade</taxon>
        <taxon>Panicoideae</taxon>
        <taxon>Andropogonodae</taxon>
        <taxon>Andropogoneae</taxon>
        <taxon>Saccharinae</taxon>
        <taxon>Miscanthus</taxon>
    </lineage>
</organism>
<evidence type="ECO:0000313" key="2">
    <source>
        <dbReference type="EMBL" id="CAD6270564.1"/>
    </source>
</evidence>
<comment type="caution">
    <text evidence="2">The sequence shown here is derived from an EMBL/GenBank/DDBJ whole genome shotgun (WGS) entry which is preliminary data.</text>
</comment>
<dbReference type="AlphaFoldDB" id="A0A811RKS7"/>
<keyword evidence="3" id="KW-1185">Reference proteome</keyword>
<sequence>MTHHLLAASLLLPLTRPNFTSPPPATTVCDELCLQGFLRGLLPANVRAYTLDAGSGDFIIDLRSSWRIV</sequence>
<dbReference type="Proteomes" id="UP000604825">
    <property type="component" value="Unassembled WGS sequence"/>
</dbReference>
<protein>
    <recommendedName>
        <fullName evidence="4">Secreted protein</fullName>
    </recommendedName>
</protein>